<evidence type="ECO:0000256" key="15">
    <source>
        <dbReference type="ARBA" id="ARBA00047614"/>
    </source>
</evidence>
<dbReference type="RefSeq" id="WP_077412659.1">
    <property type="nucleotide sequence ID" value="NZ_JBHRTS010000008.1"/>
</dbReference>
<keyword evidence="14 16" id="KW-0961">Cell wall biogenesis/degradation</keyword>
<evidence type="ECO:0000256" key="17">
    <source>
        <dbReference type="PROSITE-ProRule" id="PRU00409"/>
    </source>
</evidence>
<comment type="cofactor">
    <cofactor evidence="1">
        <name>Mn(2+)</name>
        <dbReference type="ChEBI" id="CHEBI:29035"/>
    </cofactor>
</comment>
<evidence type="ECO:0000256" key="5">
    <source>
        <dbReference type="ARBA" id="ARBA00004752"/>
    </source>
</evidence>
<evidence type="ECO:0000256" key="3">
    <source>
        <dbReference type="ARBA" id="ARBA00003921"/>
    </source>
</evidence>
<evidence type="ECO:0000256" key="7">
    <source>
        <dbReference type="ARBA" id="ARBA00012216"/>
    </source>
</evidence>
<keyword evidence="20" id="KW-1185">Reference proteome</keyword>
<dbReference type="NCBIfam" id="NF002378">
    <property type="entry name" value="PRK01372.1"/>
    <property type="match status" value="1"/>
</dbReference>
<evidence type="ECO:0000313" key="19">
    <source>
        <dbReference type="EMBL" id="MFC3195429.1"/>
    </source>
</evidence>
<dbReference type="PROSITE" id="PS50975">
    <property type="entry name" value="ATP_GRASP"/>
    <property type="match status" value="1"/>
</dbReference>
<dbReference type="InterPro" id="IPR011095">
    <property type="entry name" value="Dala_Dala_lig_C"/>
</dbReference>
<name>A0ABV7JBR8_9GAMM</name>
<keyword evidence="13 16" id="KW-0573">Peptidoglycan synthesis</keyword>
<dbReference type="PIRSF" id="PIRSF039102">
    <property type="entry name" value="Ddl/VanB"/>
    <property type="match status" value="1"/>
</dbReference>
<dbReference type="EC" id="6.3.2.4" evidence="7 16"/>
<accession>A0ABV7JBR8</accession>
<evidence type="ECO:0000256" key="16">
    <source>
        <dbReference type="HAMAP-Rule" id="MF_00047"/>
    </source>
</evidence>
<keyword evidence="8 16" id="KW-0963">Cytoplasm</keyword>
<comment type="similarity">
    <text evidence="6 16">Belongs to the D-alanine--D-alanine ligase family.</text>
</comment>
<organism evidence="19 20">
    <name type="scientific">Marinicella sediminis</name>
    <dbReference type="NCBI Taxonomy" id="1792834"/>
    <lineage>
        <taxon>Bacteria</taxon>
        <taxon>Pseudomonadati</taxon>
        <taxon>Pseudomonadota</taxon>
        <taxon>Gammaproteobacteria</taxon>
        <taxon>Lysobacterales</taxon>
        <taxon>Marinicellaceae</taxon>
        <taxon>Marinicella</taxon>
    </lineage>
</organism>
<evidence type="ECO:0000256" key="11">
    <source>
        <dbReference type="ARBA" id="ARBA00022840"/>
    </source>
</evidence>
<evidence type="ECO:0000256" key="10">
    <source>
        <dbReference type="ARBA" id="ARBA00022741"/>
    </source>
</evidence>
<comment type="caution">
    <text evidence="19">The sequence shown here is derived from an EMBL/GenBank/DDBJ whole genome shotgun (WGS) entry which is preliminary data.</text>
</comment>
<dbReference type="SUPFAM" id="SSF52440">
    <property type="entry name" value="PreATP-grasp domain"/>
    <property type="match status" value="1"/>
</dbReference>
<dbReference type="Gene3D" id="3.40.50.20">
    <property type="match status" value="1"/>
</dbReference>
<comment type="catalytic activity">
    <reaction evidence="15 16">
        <text>2 D-alanine + ATP = D-alanyl-D-alanine + ADP + phosphate + H(+)</text>
        <dbReference type="Rhea" id="RHEA:11224"/>
        <dbReference type="ChEBI" id="CHEBI:15378"/>
        <dbReference type="ChEBI" id="CHEBI:30616"/>
        <dbReference type="ChEBI" id="CHEBI:43474"/>
        <dbReference type="ChEBI" id="CHEBI:57416"/>
        <dbReference type="ChEBI" id="CHEBI:57822"/>
        <dbReference type="ChEBI" id="CHEBI:456216"/>
        <dbReference type="EC" id="6.3.2.4"/>
    </reaction>
</comment>
<keyword evidence="9 16" id="KW-0436">Ligase</keyword>
<evidence type="ECO:0000256" key="1">
    <source>
        <dbReference type="ARBA" id="ARBA00001936"/>
    </source>
</evidence>
<dbReference type="InterPro" id="IPR011761">
    <property type="entry name" value="ATP-grasp"/>
</dbReference>
<dbReference type="HAMAP" id="MF_00047">
    <property type="entry name" value="Dala_Dala_lig"/>
    <property type="match status" value="1"/>
</dbReference>
<dbReference type="PANTHER" id="PTHR23132:SF23">
    <property type="entry name" value="D-ALANINE--D-ALANINE LIGASE B"/>
    <property type="match status" value="1"/>
</dbReference>
<keyword evidence="11 17" id="KW-0067">ATP-binding</keyword>
<evidence type="ECO:0000256" key="13">
    <source>
        <dbReference type="ARBA" id="ARBA00022984"/>
    </source>
</evidence>
<dbReference type="NCBIfam" id="TIGR01205">
    <property type="entry name" value="D_ala_D_alaTIGR"/>
    <property type="match status" value="1"/>
</dbReference>
<dbReference type="Proteomes" id="UP001595533">
    <property type="component" value="Unassembled WGS sequence"/>
</dbReference>
<evidence type="ECO:0000256" key="6">
    <source>
        <dbReference type="ARBA" id="ARBA00010871"/>
    </source>
</evidence>
<evidence type="ECO:0000256" key="8">
    <source>
        <dbReference type="ARBA" id="ARBA00022490"/>
    </source>
</evidence>
<evidence type="ECO:0000256" key="9">
    <source>
        <dbReference type="ARBA" id="ARBA00022598"/>
    </source>
</evidence>
<dbReference type="SUPFAM" id="SSF56059">
    <property type="entry name" value="Glutathione synthetase ATP-binding domain-like"/>
    <property type="match status" value="1"/>
</dbReference>
<evidence type="ECO:0000256" key="4">
    <source>
        <dbReference type="ARBA" id="ARBA00004496"/>
    </source>
</evidence>
<evidence type="ECO:0000313" key="20">
    <source>
        <dbReference type="Proteomes" id="UP001595533"/>
    </source>
</evidence>
<dbReference type="GO" id="GO:0008716">
    <property type="term" value="F:D-alanine-D-alanine ligase activity"/>
    <property type="evidence" value="ECO:0007669"/>
    <property type="project" value="UniProtKB-EC"/>
</dbReference>
<evidence type="ECO:0000256" key="2">
    <source>
        <dbReference type="ARBA" id="ARBA00001946"/>
    </source>
</evidence>
<dbReference type="InterPro" id="IPR000291">
    <property type="entry name" value="D-Ala_lig_Van_CS"/>
</dbReference>
<evidence type="ECO:0000256" key="12">
    <source>
        <dbReference type="ARBA" id="ARBA00022960"/>
    </source>
</evidence>
<evidence type="ECO:0000256" key="14">
    <source>
        <dbReference type="ARBA" id="ARBA00023316"/>
    </source>
</evidence>
<feature type="domain" description="ATP-grasp" evidence="18">
    <location>
        <begin position="100"/>
        <end position="292"/>
    </location>
</feature>
<dbReference type="InterPro" id="IPR005905">
    <property type="entry name" value="D_ala_D_ala"/>
</dbReference>
<proteinExistence type="inferred from homology"/>
<dbReference type="InterPro" id="IPR013815">
    <property type="entry name" value="ATP_grasp_subdomain_1"/>
</dbReference>
<evidence type="ECO:0000259" key="18">
    <source>
        <dbReference type="PROSITE" id="PS50975"/>
    </source>
</evidence>
<comment type="function">
    <text evidence="3 16">Cell wall formation.</text>
</comment>
<dbReference type="EMBL" id="JBHRTS010000008">
    <property type="protein sequence ID" value="MFC3195429.1"/>
    <property type="molecule type" value="Genomic_DNA"/>
</dbReference>
<comment type="subcellular location">
    <subcellularLocation>
        <location evidence="4 16">Cytoplasm</location>
    </subcellularLocation>
</comment>
<reference evidence="20" key="1">
    <citation type="journal article" date="2019" name="Int. J. Syst. Evol. Microbiol.">
        <title>The Global Catalogue of Microorganisms (GCM) 10K type strain sequencing project: providing services to taxonomists for standard genome sequencing and annotation.</title>
        <authorList>
            <consortium name="The Broad Institute Genomics Platform"/>
            <consortium name="The Broad Institute Genome Sequencing Center for Infectious Disease"/>
            <person name="Wu L."/>
            <person name="Ma J."/>
        </authorList>
    </citation>
    <scope>NUCLEOTIDE SEQUENCE [LARGE SCALE GENOMIC DNA]</scope>
    <source>
        <strain evidence="20">KCTC 42953</strain>
    </source>
</reference>
<protein>
    <recommendedName>
        <fullName evidence="7 16">D-alanine--D-alanine ligase</fullName>
        <ecNumber evidence="7 16">6.3.2.4</ecNumber>
    </recommendedName>
    <alternativeName>
        <fullName evidence="16">D-Ala-D-Ala ligase</fullName>
    </alternativeName>
    <alternativeName>
        <fullName evidence="16">D-alanylalanine synthetase</fullName>
    </alternativeName>
</protein>
<comment type="pathway">
    <text evidence="5 16">Cell wall biogenesis; peptidoglycan biosynthesis.</text>
</comment>
<keyword evidence="10 17" id="KW-0547">Nucleotide-binding</keyword>
<dbReference type="PANTHER" id="PTHR23132">
    <property type="entry name" value="D-ALANINE--D-ALANINE LIGASE"/>
    <property type="match status" value="1"/>
</dbReference>
<keyword evidence="12 16" id="KW-0133">Cell shape</keyword>
<sequence>MNKRVALLMGGNGAERKVSLNSGAAVKAALSALGHQVTEVNDTTALKQLDKQQVDVVFNILHGADGEDGQLAAWLNMEGYLSTSCDYMGACLSWHKDKAKILVAQAGIKTPESQLLEHEDELIVTQAASWIVKPACEGSSVGLYKADDEQQLRLAVRSGLEQTKQILVETFVRGMECTVGIVNGQVLPVVEIEPAEGLYDYQAKYHSQSTRYHCPARLSEEIQKGLKADASKAFDVLQISRWGRVDFIVDDEGNRWFLEVNTTPGMTTTSLLPKAASQHGWSFNQLVAEILQTSGVMTDE</sequence>
<dbReference type="PROSITE" id="PS00843">
    <property type="entry name" value="DALA_DALA_LIGASE_1"/>
    <property type="match status" value="1"/>
</dbReference>
<comment type="cofactor">
    <cofactor evidence="2">
        <name>Mg(2+)</name>
        <dbReference type="ChEBI" id="CHEBI:18420"/>
    </cofactor>
</comment>
<dbReference type="Gene3D" id="3.30.470.20">
    <property type="entry name" value="ATP-grasp fold, B domain"/>
    <property type="match status" value="1"/>
</dbReference>
<dbReference type="InterPro" id="IPR016185">
    <property type="entry name" value="PreATP-grasp_dom_sf"/>
</dbReference>
<gene>
    <name evidence="16" type="primary">ddl</name>
    <name evidence="19" type="ORF">ACFODZ_14335</name>
</gene>
<dbReference type="Gene3D" id="3.30.1490.20">
    <property type="entry name" value="ATP-grasp fold, A domain"/>
    <property type="match status" value="1"/>
</dbReference>
<dbReference type="Pfam" id="PF07478">
    <property type="entry name" value="Dala_Dala_lig_C"/>
    <property type="match status" value="1"/>
</dbReference>